<feature type="non-terminal residue" evidence="2">
    <location>
        <position position="1"/>
    </location>
</feature>
<sequence length="415" mass="44533">VVGSSNKMRAVAGAAPHWVARALSRRPLGSGVPHGPVKGLASLTNGRITGLRVTVACDDLEAMRRASQFFSAEGSSTDSGGDSTSQSLILARRDGERGHDLEVQLVHRPWLARLRRLAGRPQRARLLEVQPLVGEVAQHPEVPRTPFSLAPWSAMDLVFRDDPGPVPVLDTCSVPTTLGGRAWAHGMGDSLLGVREVVLGHVESQYQDAIRRISKLSPRLPSPGVALSRCPNVWRLGAAESTCGPGHAGLHLRLLPAPTASIILQVKSLEACASWLDQCGAPWIPIGRTAVRPGQILLDAPFLDGFEIRFCESANVEPLFCEGRRTLLQGVIVDSPDENPGDQVPQGSQGHIGEEAGVPPAAQQLGEESSPQTDPRSASSLGLPKTPPLRHNGDCWMEARAMLKQPSGFFRHWSE</sequence>
<feature type="region of interest" description="Disordered" evidence="1">
    <location>
        <begin position="333"/>
        <end position="392"/>
    </location>
</feature>
<protein>
    <submittedName>
        <fullName evidence="2">Uncharacterized protein</fullName>
    </submittedName>
</protein>
<organism evidence="2">
    <name type="scientific">Rhizochromulina marina</name>
    <dbReference type="NCBI Taxonomy" id="1034831"/>
    <lineage>
        <taxon>Eukaryota</taxon>
        <taxon>Sar</taxon>
        <taxon>Stramenopiles</taxon>
        <taxon>Ochrophyta</taxon>
        <taxon>Dictyochophyceae</taxon>
        <taxon>Rhizochromulinales</taxon>
        <taxon>Rhizochromulina</taxon>
    </lineage>
</organism>
<dbReference type="EMBL" id="HBHJ01013207">
    <property type="protein sequence ID" value="CAD9682477.1"/>
    <property type="molecule type" value="Transcribed_RNA"/>
</dbReference>
<feature type="compositionally biased region" description="Polar residues" evidence="1">
    <location>
        <begin position="366"/>
        <end position="380"/>
    </location>
</feature>
<accession>A0A7S2RWB5</accession>
<gene>
    <name evidence="2" type="ORF">RMAR1173_LOCUS8621</name>
</gene>
<evidence type="ECO:0000313" key="2">
    <source>
        <dbReference type="EMBL" id="CAD9682477.1"/>
    </source>
</evidence>
<name>A0A7S2RWB5_9STRA</name>
<reference evidence="2" key="1">
    <citation type="submission" date="2021-01" db="EMBL/GenBank/DDBJ databases">
        <authorList>
            <person name="Corre E."/>
            <person name="Pelletier E."/>
            <person name="Niang G."/>
            <person name="Scheremetjew M."/>
            <person name="Finn R."/>
            <person name="Kale V."/>
            <person name="Holt S."/>
            <person name="Cochrane G."/>
            <person name="Meng A."/>
            <person name="Brown T."/>
            <person name="Cohen L."/>
        </authorList>
    </citation>
    <scope>NUCLEOTIDE SEQUENCE</scope>
    <source>
        <strain evidence="2">CCMP1243</strain>
    </source>
</reference>
<evidence type="ECO:0000256" key="1">
    <source>
        <dbReference type="SAM" id="MobiDB-lite"/>
    </source>
</evidence>
<proteinExistence type="predicted"/>
<dbReference type="AlphaFoldDB" id="A0A7S2RWB5"/>